<dbReference type="NCBIfam" id="TIGR00057">
    <property type="entry name" value="L-threonylcarbamoyladenylate synthase"/>
    <property type="match status" value="1"/>
</dbReference>
<name>Q6FQQ9_CANGA</name>
<evidence type="ECO:0000256" key="10">
    <source>
        <dbReference type="ARBA" id="ARBA00022840"/>
    </source>
</evidence>
<evidence type="ECO:0000259" key="16">
    <source>
        <dbReference type="PROSITE" id="PS51163"/>
    </source>
</evidence>
<evidence type="ECO:0000256" key="8">
    <source>
        <dbReference type="ARBA" id="ARBA00022695"/>
    </source>
</evidence>
<dbReference type="GO" id="GO:0005524">
    <property type="term" value="F:ATP binding"/>
    <property type="evidence" value="ECO:0007669"/>
    <property type="project" value="UniProtKB-UniRule"/>
</dbReference>
<dbReference type="Pfam" id="PF01300">
    <property type="entry name" value="Sua5_yciO_yrdC"/>
    <property type="match status" value="1"/>
</dbReference>
<protein>
    <recommendedName>
        <fullName evidence="4 14">Threonylcarbamoyl-AMP synthase</fullName>
        <shortName evidence="14">TC-AMP synthase</shortName>
        <ecNumber evidence="3 14">2.7.7.87</ecNumber>
    </recommendedName>
    <alternativeName>
        <fullName evidence="11 14">L-threonylcarbamoyladenylate synthase</fullName>
    </alternativeName>
</protein>
<evidence type="ECO:0000256" key="9">
    <source>
        <dbReference type="ARBA" id="ARBA00022741"/>
    </source>
</evidence>
<keyword evidence="10 14" id="KW-0067">ATP-binding</keyword>
<dbReference type="InterPro" id="IPR050156">
    <property type="entry name" value="TC-AMP_synthase_SUA5"/>
</dbReference>
<evidence type="ECO:0000256" key="12">
    <source>
        <dbReference type="ARBA" id="ARBA00048366"/>
    </source>
</evidence>
<dbReference type="SUPFAM" id="SSF55821">
    <property type="entry name" value="YrdC/RibB"/>
    <property type="match status" value="1"/>
</dbReference>
<evidence type="ECO:0000256" key="13">
    <source>
        <dbReference type="ARBA" id="ARBA00056339"/>
    </source>
</evidence>
<dbReference type="CGD" id="CAL0132552">
    <property type="gene designation" value="CAGL0I04290g"/>
</dbReference>
<feature type="binding site" evidence="15">
    <location>
        <position position="247"/>
    </location>
    <ligand>
        <name>ATP</name>
        <dbReference type="ChEBI" id="CHEBI:30616"/>
    </ligand>
</feature>
<dbReference type="Gene3D" id="3.90.870.10">
    <property type="entry name" value="DHBP synthase"/>
    <property type="match status" value="1"/>
</dbReference>
<evidence type="ECO:0000256" key="5">
    <source>
        <dbReference type="ARBA" id="ARBA00022490"/>
    </source>
</evidence>
<dbReference type="VEuPathDB" id="FungiDB:CAGL0I04290g"/>
<dbReference type="FunFam" id="3.90.870.10:FF:000008">
    <property type="entry name" value="Threonylcarbamoyl-AMP synthase"/>
    <property type="match status" value="1"/>
</dbReference>
<keyword evidence="7 14" id="KW-0819">tRNA processing</keyword>
<dbReference type="InterPro" id="IPR010923">
    <property type="entry name" value="T(6)A37_SUA5"/>
</dbReference>
<dbReference type="GO" id="GO:0061710">
    <property type="term" value="F:L-threonylcarbamoyladenylate synthase"/>
    <property type="evidence" value="ECO:0007669"/>
    <property type="project" value="UniProtKB-EC"/>
</dbReference>
<keyword evidence="9 14" id="KW-0547">Nucleotide-binding</keyword>
<dbReference type="PANTHER" id="PTHR17490">
    <property type="entry name" value="SUA5"/>
    <property type="match status" value="1"/>
</dbReference>
<keyword evidence="8 14" id="KW-0548">Nucleotidyltransferase</keyword>
<feature type="binding site" evidence="15">
    <location>
        <position position="195"/>
    </location>
    <ligand>
        <name>ATP</name>
        <dbReference type="ChEBI" id="CHEBI:30616"/>
    </ligand>
</feature>
<dbReference type="Pfam" id="PF03481">
    <property type="entry name" value="Sua5_C"/>
    <property type="match status" value="1"/>
</dbReference>
<dbReference type="STRING" id="284593.Q6FQQ9"/>
<evidence type="ECO:0000256" key="2">
    <source>
        <dbReference type="ARBA" id="ARBA00007663"/>
    </source>
</evidence>
<feature type="binding site" evidence="15">
    <location>
        <position position="105"/>
    </location>
    <ligand>
        <name>L-threonine</name>
        <dbReference type="ChEBI" id="CHEBI:57926"/>
    </ligand>
</feature>
<evidence type="ECO:0000313" key="18">
    <source>
        <dbReference type="EMBL" id="CAG60372.1"/>
    </source>
</evidence>
<evidence type="ECO:0000256" key="4">
    <source>
        <dbReference type="ARBA" id="ARBA00015492"/>
    </source>
</evidence>
<keyword evidence="6 14" id="KW-0808">Transferase</keyword>
<evidence type="ECO:0000313" key="17">
    <source>
        <dbReference type="CGD" id="CAL0132552"/>
    </source>
</evidence>
<dbReference type="GO" id="GO:0005739">
    <property type="term" value="C:mitochondrion"/>
    <property type="evidence" value="ECO:0007669"/>
    <property type="project" value="EnsemblFungi"/>
</dbReference>
<dbReference type="GO" id="GO:0000723">
    <property type="term" value="P:telomere maintenance"/>
    <property type="evidence" value="ECO:0007669"/>
    <property type="project" value="EnsemblFungi"/>
</dbReference>
<dbReference type="EMBL" id="CR380955">
    <property type="protein sequence ID" value="CAG60372.1"/>
    <property type="molecule type" value="Genomic_DNA"/>
</dbReference>
<feature type="binding site" evidence="15">
    <location>
        <position position="291"/>
    </location>
    <ligand>
        <name>ATP</name>
        <dbReference type="ChEBI" id="CHEBI:30616"/>
    </ligand>
</feature>
<feature type="domain" description="YrdC-like" evidence="16">
    <location>
        <begin position="50"/>
        <end position="251"/>
    </location>
</feature>
<comment type="similarity">
    <text evidence="2 14">Belongs to the SUA5 family.</text>
</comment>
<dbReference type="InterPro" id="IPR017945">
    <property type="entry name" value="DHBP_synth_RibB-like_a/b_dom"/>
</dbReference>
<proteinExistence type="inferred from homology"/>
<dbReference type="GO" id="GO:0003725">
    <property type="term" value="F:double-stranded RNA binding"/>
    <property type="evidence" value="ECO:0007669"/>
    <property type="project" value="UniProtKB-UniRule"/>
</dbReference>
<reference evidence="18 19" key="1">
    <citation type="journal article" date="2004" name="Nature">
        <title>Genome evolution in yeasts.</title>
        <authorList>
            <consortium name="Genolevures"/>
            <person name="Dujon B."/>
            <person name="Sherman D."/>
            <person name="Fischer G."/>
            <person name="Durrens P."/>
            <person name="Casaregola S."/>
            <person name="Lafontaine I."/>
            <person name="de Montigny J."/>
            <person name="Marck C."/>
            <person name="Neuveglise C."/>
            <person name="Talla E."/>
            <person name="Goffard N."/>
            <person name="Frangeul L."/>
            <person name="Aigle M."/>
            <person name="Anthouard V."/>
            <person name="Babour A."/>
            <person name="Barbe V."/>
            <person name="Barnay S."/>
            <person name="Blanchin S."/>
            <person name="Beckerich J.M."/>
            <person name="Beyne E."/>
            <person name="Bleykasten C."/>
            <person name="Boisrame A."/>
            <person name="Boyer J."/>
            <person name="Cattolico L."/>
            <person name="Confanioleri F."/>
            <person name="de Daruvar A."/>
            <person name="Despons L."/>
            <person name="Fabre E."/>
            <person name="Fairhead C."/>
            <person name="Ferry-Dumazet H."/>
            <person name="Groppi A."/>
            <person name="Hantraye F."/>
            <person name="Hennequin C."/>
            <person name="Jauniaux N."/>
            <person name="Joyet P."/>
            <person name="Kachouri R."/>
            <person name="Kerrest A."/>
            <person name="Koszul R."/>
            <person name="Lemaire M."/>
            <person name="Lesur I."/>
            <person name="Ma L."/>
            <person name="Muller H."/>
            <person name="Nicaud J.M."/>
            <person name="Nikolski M."/>
            <person name="Oztas S."/>
            <person name="Ozier-Kalogeropoulos O."/>
            <person name="Pellenz S."/>
            <person name="Potier S."/>
            <person name="Richard G.F."/>
            <person name="Straub M.L."/>
            <person name="Suleau A."/>
            <person name="Swennene D."/>
            <person name="Tekaia F."/>
            <person name="Wesolowski-Louvel M."/>
            <person name="Westhof E."/>
            <person name="Wirth B."/>
            <person name="Zeniou-Meyer M."/>
            <person name="Zivanovic I."/>
            <person name="Bolotin-Fukuhara M."/>
            <person name="Thierry A."/>
            <person name="Bouchier C."/>
            <person name="Caudron B."/>
            <person name="Scarpelli C."/>
            <person name="Gaillardin C."/>
            <person name="Weissenbach J."/>
            <person name="Wincker P."/>
            <person name="Souciet J.L."/>
        </authorList>
    </citation>
    <scope>NUCLEOTIDE SEQUENCE [LARGE SCALE GENOMIC DNA]</scope>
    <source>
        <strain evidence="19">ATCC 2001 / BCRC 20586 / JCM 3761 / NBRC 0622 / NRRL Y-65 / CBS 138</strain>
    </source>
</reference>
<evidence type="ECO:0000256" key="3">
    <source>
        <dbReference type="ARBA" id="ARBA00012584"/>
    </source>
</evidence>
<dbReference type="PIRSF" id="PIRSF004930">
    <property type="entry name" value="Tln_factor_SUA5"/>
    <property type="match status" value="1"/>
</dbReference>
<feature type="binding site" evidence="15">
    <location>
        <position position="173"/>
    </location>
    <ligand>
        <name>L-threonine</name>
        <dbReference type="ChEBI" id="CHEBI:57926"/>
    </ligand>
</feature>
<evidence type="ECO:0000256" key="6">
    <source>
        <dbReference type="ARBA" id="ARBA00022679"/>
    </source>
</evidence>
<feature type="binding site" evidence="15">
    <location>
        <position position="169"/>
    </location>
    <ligand>
        <name>ATP</name>
        <dbReference type="ChEBI" id="CHEBI:30616"/>
    </ligand>
</feature>
<dbReference type="AlphaFoldDB" id="Q6FQQ9"/>
<dbReference type="InterPro" id="IPR038385">
    <property type="entry name" value="Sua5/YwlC_C"/>
</dbReference>
<evidence type="ECO:0000256" key="7">
    <source>
        <dbReference type="ARBA" id="ARBA00022694"/>
    </source>
</evidence>
<keyword evidence="5 14" id="KW-0963">Cytoplasm</keyword>
<comment type="function">
    <text evidence="13">Required for the formation of a threonylcarbamoyl group on adenosine at position 37 (t(6)A37) in tRNAs that read codons beginning with adenine. Likely catalyzes the conversion of L-threonine, HCO(3)(-)/CO(2) and ATP to give threonylcarbamoyl-AMP (TC-AMP) as the acyladenylate intermediate, with the release of diphosphate. Required for normal translation, by ensuring translation fidelity at the level of codon recognition, appropriate translation initiation selection and maintenance of reading frame. Also involved in telomere replication. Binds to single-stranded telomeric (ssTG) DNA and positively regulates telomere length.</text>
</comment>
<dbReference type="PROSITE" id="PS51163">
    <property type="entry name" value="YRDC"/>
    <property type="match status" value="1"/>
</dbReference>
<dbReference type="HOGENOM" id="CLU_031397_0_0_1"/>
<evidence type="ECO:0000256" key="1">
    <source>
        <dbReference type="ARBA" id="ARBA00004496"/>
    </source>
</evidence>
<dbReference type="eggNOG" id="KOG3051">
    <property type="taxonomic scope" value="Eukaryota"/>
</dbReference>
<accession>Q6FQQ9</accession>
<dbReference type="OMA" id="RTQRWKS"/>
<feature type="binding site" evidence="15">
    <location>
        <position position="193"/>
    </location>
    <ligand>
        <name>L-threonine</name>
        <dbReference type="ChEBI" id="CHEBI:57926"/>
    </ligand>
</feature>
<dbReference type="PANTHER" id="PTHR17490:SF16">
    <property type="entry name" value="THREONYLCARBAMOYL-AMP SYNTHASE"/>
    <property type="match status" value="1"/>
</dbReference>
<comment type="subcellular location">
    <subcellularLocation>
        <location evidence="1 14">Cytoplasm</location>
    </subcellularLocation>
</comment>
<dbReference type="GO" id="GO:0043047">
    <property type="term" value="F:single-stranded telomeric DNA binding"/>
    <property type="evidence" value="ECO:0007669"/>
    <property type="project" value="EnsemblFungi"/>
</dbReference>
<dbReference type="EC" id="2.7.7.87" evidence="3 14"/>
<dbReference type="FunCoup" id="Q6FQQ9">
    <property type="interactions" value="107"/>
</dbReference>
<dbReference type="GO" id="GO:0006450">
    <property type="term" value="P:regulation of translational fidelity"/>
    <property type="evidence" value="ECO:0007669"/>
    <property type="project" value="EnsemblFungi"/>
</dbReference>
<dbReference type="GO" id="GO:0002949">
    <property type="term" value="P:tRNA threonylcarbamoyladenosine modification"/>
    <property type="evidence" value="ECO:0007669"/>
    <property type="project" value="EnsemblFungi"/>
</dbReference>
<dbReference type="Gene3D" id="3.40.50.11030">
    <property type="entry name" value="Threonylcarbamoyl-AMP synthase, C-terminal domain"/>
    <property type="match status" value="1"/>
</dbReference>
<comment type="catalytic activity">
    <reaction evidence="12 14">
        <text>L-threonine + hydrogencarbonate + ATP = L-threonylcarbamoyladenylate + diphosphate + H2O</text>
        <dbReference type="Rhea" id="RHEA:36407"/>
        <dbReference type="ChEBI" id="CHEBI:15377"/>
        <dbReference type="ChEBI" id="CHEBI:17544"/>
        <dbReference type="ChEBI" id="CHEBI:30616"/>
        <dbReference type="ChEBI" id="CHEBI:33019"/>
        <dbReference type="ChEBI" id="CHEBI:57926"/>
        <dbReference type="ChEBI" id="CHEBI:73682"/>
        <dbReference type="EC" id="2.7.7.87"/>
    </reaction>
</comment>
<feature type="binding site" evidence="15">
    <location>
        <position position="203"/>
    </location>
    <ligand>
        <name>ATP</name>
        <dbReference type="ChEBI" id="CHEBI:30616"/>
    </ligand>
</feature>
<dbReference type="KEGG" id="cgr:2889077"/>
<dbReference type="InterPro" id="IPR006070">
    <property type="entry name" value="Sua5-like_dom"/>
</dbReference>
<evidence type="ECO:0000256" key="11">
    <source>
        <dbReference type="ARBA" id="ARBA00029774"/>
    </source>
</evidence>
<feature type="binding site" evidence="15">
    <location>
        <position position="233"/>
    </location>
    <ligand>
        <name>L-threonine</name>
        <dbReference type="ChEBI" id="CHEBI:57926"/>
    </ligand>
</feature>
<dbReference type="InterPro" id="IPR005145">
    <property type="entry name" value="Sua5_C"/>
</dbReference>
<feature type="binding site" evidence="15">
    <location>
        <position position="100"/>
    </location>
    <ligand>
        <name>ATP</name>
        <dbReference type="ChEBI" id="CHEBI:30616"/>
    </ligand>
</feature>
<dbReference type="Proteomes" id="UP000002428">
    <property type="component" value="Chromosome I"/>
</dbReference>
<feature type="binding site" evidence="15">
    <location>
        <position position="73"/>
    </location>
    <ligand>
        <name>L-threonine</name>
        <dbReference type="ChEBI" id="CHEBI:57926"/>
    </ligand>
</feature>
<dbReference type="InParanoid" id="Q6FQQ9"/>
<evidence type="ECO:0000256" key="15">
    <source>
        <dbReference type="PIRSR" id="PIRSR004930-1"/>
    </source>
</evidence>
<gene>
    <name evidence="17 18" type="ordered locus">CAGL0I04290g</name>
</gene>
<evidence type="ECO:0000256" key="14">
    <source>
        <dbReference type="PIRNR" id="PIRNR004930"/>
    </source>
</evidence>
<keyword evidence="19" id="KW-1185">Reference proteome</keyword>
<feature type="binding site" evidence="15">
    <location>
        <position position="96"/>
    </location>
    <ligand>
        <name>ATP</name>
        <dbReference type="ChEBI" id="CHEBI:30616"/>
    </ligand>
</feature>
<sequence length="422" mass="45981">MTLLHKLSTFCKMSQPLRTEVLKVDALSIVFPENAHIDGKLPEVNDAPSRDALLKAAHIIRDTEETVAFPTETVYGLGGSSLNDNSVRNIYKAKNRPSDNPLITHVSSIDQLNRKIYNDYEDGDILRNIPKIYHPLIEKLWPGPLTILLPIPPERNVSLSKLTTGDQPTFAVRIPANSIARALIALADTPIAAPSANASTRPSPTLASHVYHDLKGRIPLIIDGGACNVGVESTVVDGLCLPPALLRPGGFTYEDILHLGGESWRNCKVENKKTLSEGEKVRTPGMKYKHYAPSAKVIVLLPNDSDTQMQLIDKMKVFLSSHQPDIIDKKVAIMTTLKLTPILNEISLFASSNYKGTKTEFLVSELGASGEAIQANLFAALRKADETDNVDTIIVEGISETSEGLAVMNRLRKASGGNIVTI</sequence>
<evidence type="ECO:0000313" key="19">
    <source>
        <dbReference type="Proteomes" id="UP000002428"/>
    </source>
</evidence>
<organism evidence="18 19">
    <name type="scientific">Candida glabrata (strain ATCC 2001 / BCRC 20586 / JCM 3761 / NBRC 0622 / NRRL Y-65 / CBS 138)</name>
    <name type="common">Yeast</name>
    <name type="synonym">Nakaseomyces glabratus</name>
    <dbReference type="NCBI Taxonomy" id="284593"/>
    <lineage>
        <taxon>Eukaryota</taxon>
        <taxon>Fungi</taxon>
        <taxon>Dikarya</taxon>
        <taxon>Ascomycota</taxon>
        <taxon>Saccharomycotina</taxon>
        <taxon>Saccharomycetes</taxon>
        <taxon>Saccharomycetales</taxon>
        <taxon>Saccharomycetaceae</taxon>
        <taxon>Nakaseomyces</taxon>
    </lineage>
</organism>
<dbReference type="GO" id="GO:0000049">
    <property type="term" value="F:tRNA binding"/>
    <property type="evidence" value="ECO:0007669"/>
    <property type="project" value="TreeGrafter"/>
</dbReference>